<reference evidence="10 11" key="1">
    <citation type="journal article" date="2014" name="Arch. Microbiol.">
        <title>Bacillus mesophilum sp. nov., strain IITR-54T, a novel 4-chlorobiphenyl dechlorinating bacterium.</title>
        <authorList>
            <person name="Manickam N."/>
            <person name="Singh N.K."/>
            <person name="Bajaj A."/>
            <person name="Kumar R.M."/>
            <person name="Kaur G."/>
            <person name="Kaur N."/>
            <person name="Bala M."/>
            <person name="Kumar A."/>
            <person name="Mayilraj S."/>
        </authorList>
    </citation>
    <scope>NUCLEOTIDE SEQUENCE [LARGE SCALE GENOMIC DNA]</scope>
    <source>
        <strain evidence="10 11">IITR-54</strain>
    </source>
</reference>
<dbReference type="Pfam" id="PF25198">
    <property type="entry name" value="Spore_GerAC_N"/>
    <property type="match status" value="1"/>
</dbReference>
<comment type="subcellular location">
    <subcellularLocation>
        <location evidence="1">Membrane</location>
        <topology evidence="1">Lipid-anchor</topology>
    </subcellularLocation>
</comment>
<keyword evidence="7" id="KW-0449">Lipoprotein</keyword>
<feature type="domain" description="Spore germination GerAC-like C-terminal" evidence="8">
    <location>
        <begin position="223"/>
        <end position="387"/>
    </location>
</feature>
<keyword evidence="3" id="KW-0309">Germination</keyword>
<keyword evidence="6" id="KW-0564">Palmitate</keyword>
<organism evidence="10 11">
    <name type="scientific">Bacillus mesophilum</name>
    <dbReference type="NCBI Taxonomy" id="1071718"/>
    <lineage>
        <taxon>Bacteria</taxon>
        <taxon>Bacillati</taxon>
        <taxon>Bacillota</taxon>
        <taxon>Bacilli</taxon>
        <taxon>Bacillales</taxon>
        <taxon>Bacillaceae</taxon>
        <taxon>Bacillus</taxon>
    </lineage>
</organism>
<evidence type="ECO:0000259" key="9">
    <source>
        <dbReference type="Pfam" id="PF25198"/>
    </source>
</evidence>
<name>A0A7V7UX03_9BACI</name>
<evidence type="ECO:0000256" key="6">
    <source>
        <dbReference type="ARBA" id="ARBA00023139"/>
    </source>
</evidence>
<evidence type="ECO:0000256" key="5">
    <source>
        <dbReference type="ARBA" id="ARBA00023136"/>
    </source>
</evidence>
<evidence type="ECO:0000256" key="1">
    <source>
        <dbReference type="ARBA" id="ARBA00004635"/>
    </source>
</evidence>
<dbReference type="Gene3D" id="3.30.300.210">
    <property type="entry name" value="Nutrient germinant receptor protein C, domain 3"/>
    <property type="match status" value="1"/>
</dbReference>
<dbReference type="InterPro" id="IPR038501">
    <property type="entry name" value="Spore_GerAC_C_sf"/>
</dbReference>
<proteinExistence type="inferred from homology"/>
<evidence type="ECO:0000256" key="4">
    <source>
        <dbReference type="ARBA" id="ARBA00022729"/>
    </source>
</evidence>
<dbReference type="InterPro" id="IPR046953">
    <property type="entry name" value="Spore_GerAC-like_C"/>
</dbReference>
<sequence length="404" mass="45835">MKKWILLLFCLNTTLFLTGCWDLREVNQVSIVSGLALDQGKDSKYRLTIELFNPTELTPQTSSGNTASIVFGINGDSIGEMMLRLNEIFSRKPIFSHMKTMFISEELATTGISELFDPMDRNREIRNDFNIIIVEEPHKAADALKITYPLQKVSTLKINTQANNFFEDWGGDPDVRLKDIIDSMVSEGREPITAMVEIIGDPKEGSKIENIQSTHPNTYIKISGIALFKGDAMIGKLPITATRDYLLIQNKLKQTSIYINCKDQQTVDIQLKDIKVGTNVAVKDNLPTYHISISAEGNINGVQCSEQLNSFATTEDFERKAEDFIKKGLLHTINELQNEYGADIFGFGELYYKSYPKQFKQLQSNWNETFVNANFEVDTTIKIRRSGLRNESYITEIHDPEVEQ</sequence>
<feature type="domain" description="Spore germination protein N-terminal" evidence="9">
    <location>
        <begin position="22"/>
        <end position="198"/>
    </location>
</feature>
<dbReference type="GO" id="GO:0016020">
    <property type="term" value="C:membrane"/>
    <property type="evidence" value="ECO:0007669"/>
    <property type="project" value="UniProtKB-SubCell"/>
</dbReference>
<dbReference type="PANTHER" id="PTHR35789:SF1">
    <property type="entry name" value="SPORE GERMINATION PROTEIN B3"/>
    <property type="match status" value="1"/>
</dbReference>
<dbReference type="Proteomes" id="UP000441354">
    <property type="component" value="Unassembled WGS sequence"/>
</dbReference>
<keyword evidence="11" id="KW-1185">Reference proteome</keyword>
<dbReference type="GO" id="GO:0009847">
    <property type="term" value="P:spore germination"/>
    <property type="evidence" value="ECO:0007669"/>
    <property type="project" value="InterPro"/>
</dbReference>
<dbReference type="PROSITE" id="PS51257">
    <property type="entry name" value="PROKAR_LIPOPROTEIN"/>
    <property type="match status" value="1"/>
</dbReference>
<accession>A0A7V7UX03</accession>
<dbReference type="OrthoDB" id="9816067at2"/>
<evidence type="ECO:0000256" key="2">
    <source>
        <dbReference type="ARBA" id="ARBA00007886"/>
    </source>
</evidence>
<dbReference type="PANTHER" id="PTHR35789">
    <property type="entry name" value="SPORE GERMINATION PROTEIN B3"/>
    <property type="match status" value="1"/>
</dbReference>
<keyword evidence="5" id="KW-0472">Membrane</keyword>
<evidence type="ECO:0000256" key="3">
    <source>
        <dbReference type="ARBA" id="ARBA00022544"/>
    </source>
</evidence>
<dbReference type="InterPro" id="IPR057336">
    <property type="entry name" value="GerAC_N"/>
</dbReference>
<dbReference type="NCBIfam" id="TIGR02887">
    <property type="entry name" value="spore_ger_x_C"/>
    <property type="match status" value="1"/>
</dbReference>
<evidence type="ECO:0000256" key="7">
    <source>
        <dbReference type="ARBA" id="ARBA00023288"/>
    </source>
</evidence>
<dbReference type="RefSeq" id="WP_151574703.1">
    <property type="nucleotide sequence ID" value="NZ_WBOT01000004.1"/>
</dbReference>
<evidence type="ECO:0000313" key="10">
    <source>
        <dbReference type="EMBL" id="KAB2331836.1"/>
    </source>
</evidence>
<dbReference type="EMBL" id="WBOT01000004">
    <property type="protein sequence ID" value="KAB2331836.1"/>
    <property type="molecule type" value="Genomic_DNA"/>
</dbReference>
<keyword evidence="4" id="KW-0732">Signal</keyword>
<comment type="similarity">
    <text evidence="2">Belongs to the GerABKC lipoprotein family.</text>
</comment>
<gene>
    <name evidence="10" type="ORF">F7732_14285</name>
</gene>
<comment type="caution">
    <text evidence="10">The sequence shown here is derived from an EMBL/GenBank/DDBJ whole genome shotgun (WGS) entry which is preliminary data.</text>
</comment>
<dbReference type="Gene3D" id="6.20.190.10">
    <property type="entry name" value="Nutrient germinant receptor protein C, domain 1"/>
    <property type="match status" value="1"/>
</dbReference>
<evidence type="ECO:0000313" key="11">
    <source>
        <dbReference type="Proteomes" id="UP000441354"/>
    </source>
</evidence>
<dbReference type="InterPro" id="IPR008844">
    <property type="entry name" value="Spore_GerAC-like"/>
</dbReference>
<dbReference type="Pfam" id="PF05504">
    <property type="entry name" value="Spore_GerAC"/>
    <property type="match status" value="1"/>
</dbReference>
<protein>
    <submittedName>
        <fullName evidence="10">Ger(X)C family spore germination protein</fullName>
    </submittedName>
</protein>
<evidence type="ECO:0000259" key="8">
    <source>
        <dbReference type="Pfam" id="PF05504"/>
    </source>
</evidence>
<dbReference type="AlphaFoldDB" id="A0A7V7UX03"/>